<proteinExistence type="predicted"/>
<gene>
    <name evidence="1" type="ORF">Fot_35480</name>
</gene>
<dbReference type="EMBL" id="JBFOLJ010000010">
    <property type="protein sequence ID" value="KAL2501632.1"/>
    <property type="molecule type" value="Genomic_DNA"/>
</dbReference>
<dbReference type="AlphaFoldDB" id="A0ABD1SLN1"/>
<organism evidence="1 2">
    <name type="scientific">Forsythia ovata</name>
    <dbReference type="NCBI Taxonomy" id="205694"/>
    <lineage>
        <taxon>Eukaryota</taxon>
        <taxon>Viridiplantae</taxon>
        <taxon>Streptophyta</taxon>
        <taxon>Embryophyta</taxon>
        <taxon>Tracheophyta</taxon>
        <taxon>Spermatophyta</taxon>
        <taxon>Magnoliopsida</taxon>
        <taxon>eudicotyledons</taxon>
        <taxon>Gunneridae</taxon>
        <taxon>Pentapetalae</taxon>
        <taxon>asterids</taxon>
        <taxon>lamiids</taxon>
        <taxon>Lamiales</taxon>
        <taxon>Oleaceae</taxon>
        <taxon>Forsythieae</taxon>
        <taxon>Forsythia</taxon>
    </lineage>
</organism>
<evidence type="ECO:0000313" key="2">
    <source>
        <dbReference type="Proteomes" id="UP001604277"/>
    </source>
</evidence>
<dbReference type="Proteomes" id="UP001604277">
    <property type="component" value="Unassembled WGS sequence"/>
</dbReference>
<sequence length="202" mass="23484">MAAEDVDSFPEDAVLSPDPLSYALPAYMKIEVIEEELVFATLVTTLSLIIVDGGVSHLSNGQPTFHYFPYKERDLDRNSLYATRNKTTEQPNWTGVINDRYLEVSFRLFQYVGRCDNYVLDMFKIETGEIVKYHLSVCKEDEWKVKTERLSTEQLDHVLPVLEEISQFVQNKFNISLQQRLVGWTIKEKLRKDSRIVDKVLK</sequence>
<evidence type="ECO:0000313" key="1">
    <source>
        <dbReference type="EMBL" id="KAL2501632.1"/>
    </source>
</evidence>
<accession>A0ABD1SLN1</accession>
<protein>
    <submittedName>
        <fullName evidence="1">Uncharacterized protein</fullName>
    </submittedName>
</protein>
<keyword evidence="2" id="KW-1185">Reference proteome</keyword>
<reference evidence="2" key="1">
    <citation type="submission" date="2024-07" db="EMBL/GenBank/DDBJ databases">
        <title>Two chromosome-level genome assemblies of Korean endemic species Abeliophyllum distichum and Forsythia ovata (Oleaceae).</title>
        <authorList>
            <person name="Jang H."/>
        </authorList>
    </citation>
    <scope>NUCLEOTIDE SEQUENCE [LARGE SCALE GENOMIC DNA]</scope>
</reference>
<comment type="caution">
    <text evidence="1">The sequence shown here is derived from an EMBL/GenBank/DDBJ whole genome shotgun (WGS) entry which is preliminary data.</text>
</comment>
<name>A0ABD1SLN1_9LAMI</name>